<evidence type="ECO:0000256" key="5">
    <source>
        <dbReference type="ARBA" id="ARBA00023040"/>
    </source>
</evidence>
<keyword evidence="3 10" id="KW-0812">Transmembrane</keyword>
<feature type="transmembrane region" description="Helical" evidence="10">
    <location>
        <begin position="216"/>
        <end position="236"/>
    </location>
</feature>
<comment type="caution">
    <text evidence="12">The sequence shown here is derived from an EMBL/GenBank/DDBJ whole genome shotgun (WGS) entry which is preliminary data.</text>
</comment>
<dbReference type="EMBL" id="JAKKPZ010000218">
    <property type="protein sequence ID" value="KAI1698444.1"/>
    <property type="molecule type" value="Genomic_DNA"/>
</dbReference>
<dbReference type="PANTHER" id="PTHR24246">
    <property type="entry name" value="OLFACTORY RECEPTOR AND ADENOSINE RECEPTOR"/>
    <property type="match status" value="1"/>
</dbReference>
<evidence type="ECO:0000256" key="3">
    <source>
        <dbReference type="ARBA" id="ARBA00022692"/>
    </source>
</evidence>
<proteinExistence type="predicted"/>
<dbReference type="Gene3D" id="1.20.1070.10">
    <property type="entry name" value="Rhodopsin 7-helix transmembrane proteins"/>
    <property type="match status" value="1"/>
</dbReference>
<dbReference type="CDD" id="cd00637">
    <property type="entry name" value="7tm_classA_rhodopsin-like"/>
    <property type="match status" value="1"/>
</dbReference>
<dbReference type="AlphaFoldDB" id="A0AAD4QYL4"/>
<dbReference type="PANTHER" id="PTHR24246:SF27">
    <property type="entry name" value="ADENOSINE RECEPTOR, ISOFORM A"/>
    <property type="match status" value="1"/>
</dbReference>
<feature type="transmembrane region" description="Helical" evidence="10">
    <location>
        <begin position="127"/>
        <end position="148"/>
    </location>
</feature>
<keyword evidence="9" id="KW-0807">Transducer</keyword>
<evidence type="ECO:0000256" key="7">
    <source>
        <dbReference type="ARBA" id="ARBA00023170"/>
    </source>
</evidence>
<name>A0AAD4QYL4_9BILA</name>
<dbReference type="GO" id="GO:0004930">
    <property type="term" value="F:G protein-coupled receptor activity"/>
    <property type="evidence" value="ECO:0007669"/>
    <property type="project" value="UniProtKB-KW"/>
</dbReference>
<feature type="transmembrane region" description="Helical" evidence="10">
    <location>
        <begin position="168"/>
        <end position="195"/>
    </location>
</feature>
<evidence type="ECO:0000256" key="4">
    <source>
        <dbReference type="ARBA" id="ARBA00022989"/>
    </source>
</evidence>
<evidence type="ECO:0000256" key="1">
    <source>
        <dbReference type="ARBA" id="ARBA00004651"/>
    </source>
</evidence>
<comment type="subcellular location">
    <subcellularLocation>
        <location evidence="1">Cell membrane</location>
        <topology evidence="1">Multi-pass membrane protein</topology>
    </subcellularLocation>
</comment>
<evidence type="ECO:0000256" key="6">
    <source>
        <dbReference type="ARBA" id="ARBA00023136"/>
    </source>
</evidence>
<keyword evidence="6 10" id="KW-0472">Membrane</keyword>
<keyword evidence="7 12" id="KW-0675">Receptor</keyword>
<keyword evidence="13" id="KW-1185">Reference proteome</keyword>
<evidence type="ECO:0000259" key="11">
    <source>
        <dbReference type="PROSITE" id="PS50262"/>
    </source>
</evidence>
<accession>A0AAD4QYL4</accession>
<dbReference type="PROSITE" id="PS50262">
    <property type="entry name" value="G_PROTEIN_RECEP_F1_2"/>
    <property type="match status" value="1"/>
</dbReference>
<evidence type="ECO:0000313" key="13">
    <source>
        <dbReference type="Proteomes" id="UP001201812"/>
    </source>
</evidence>
<feature type="transmembrane region" description="Helical" evidence="10">
    <location>
        <begin position="26"/>
        <end position="49"/>
    </location>
</feature>
<evidence type="ECO:0000313" key="12">
    <source>
        <dbReference type="EMBL" id="KAI1698444.1"/>
    </source>
</evidence>
<sequence length="320" mass="36276">MNVPTNYSYYQDRQYQTRMYLRVMQVFYISIGLLSSIGNVYLIILFGMYSSLRKFQCVMTIIRTVFTIVVMDNTILEINFYFCNSLTAIWVCAYRTGQVVALLIALDRVVAIYKPVFYSLRQGNVKTVILFAIISAATFFFLLFAFMFGGDSSRTELAKCGATNGPMYSAGISTYSTVVSVPFFASYLISLFLFTRHMRRTKAHNFQSQGHISRPQLRLFSTVSIVLIFYTIFFGVPTVMQLLSNYFGFGLGIVSIANYIITYGSMFDGMINVAIYLIKHQEFRECNKRLICGIVGKAHNIGQVLNISLATTKVVPVRSV</sequence>
<evidence type="ECO:0000256" key="9">
    <source>
        <dbReference type="ARBA" id="ARBA00023224"/>
    </source>
</evidence>
<dbReference type="GO" id="GO:0005886">
    <property type="term" value="C:plasma membrane"/>
    <property type="evidence" value="ECO:0007669"/>
    <property type="project" value="UniProtKB-SubCell"/>
</dbReference>
<keyword evidence="4 10" id="KW-1133">Transmembrane helix</keyword>
<organism evidence="12 13">
    <name type="scientific">Ditylenchus destructor</name>
    <dbReference type="NCBI Taxonomy" id="166010"/>
    <lineage>
        <taxon>Eukaryota</taxon>
        <taxon>Metazoa</taxon>
        <taxon>Ecdysozoa</taxon>
        <taxon>Nematoda</taxon>
        <taxon>Chromadorea</taxon>
        <taxon>Rhabditida</taxon>
        <taxon>Tylenchina</taxon>
        <taxon>Tylenchomorpha</taxon>
        <taxon>Sphaerularioidea</taxon>
        <taxon>Anguinidae</taxon>
        <taxon>Anguininae</taxon>
        <taxon>Ditylenchus</taxon>
    </lineage>
</organism>
<dbReference type="InterPro" id="IPR017452">
    <property type="entry name" value="GPCR_Rhodpsn_7TM"/>
</dbReference>
<evidence type="ECO:0000256" key="2">
    <source>
        <dbReference type="ARBA" id="ARBA00022475"/>
    </source>
</evidence>
<keyword evidence="5" id="KW-0297">G-protein coupled receptor</keyword>
<dbReference type="SUPFAM" id="SSF81321">
    <property type="entry name" value="Family A G protein-coupled receptor-like"/>
    <property type="match status" value="1"/>
</dbReference>
<gene>
    <name evidence="12" type="ORF">DdX_17899</name>
</gene>
<feature type="transmembrane region" description="Helical" evidence="10">
    <location>
        <begin position="256"/>
        <end position="278"/>
    </location>
</feature>
<reference evidence="12" key="1">
    <citation type="submission" date="2022-01" db="EMBL/GenBank/DDBJ databases">
        <title>Genome Sequence Resource for Two Populations of Ditylenchus destructor, the Migratory Endoparasitic Phytonematode.</title>
        <authorList>
            <person name="Zhang H."/>
            <person name="Lin R."/>
            <person name="Xie B."/>
        </authorList>
    </citation>
    <scope>NUCLEOTIDE SEQUENCE</scope>
    <source>
        <strain evidence="12">BazhouSP</strain>
    </source>
</reference>
<evidence type="ECO:0000256" key="8">
    <source>
        <dbReference type="ARBA" id="ARBA00023180"/>
    </source>
</evidence>
<evidence type="ECO:0000256" key="10">
    <source>
        <dbReference type="SAM" id="Phobius"/>
    </source>
</evidence>
<keyword evidence="2" id="KW-1003">Cell membrane</keyword>
<protein>
    <submittedName>
        <fullName evidence="12">7 transmembrane receptor (Rhodopsin family) domain-containing protein</fullName>
    </submittedName>
</protein>
<dbReference type="Proteomes" id="UP001201812">
    <property type="component" value="Unassembled WGS sequence"/>
</dbReference>
<feature type="transmembrane region" description="Helical" evidence="10">
    <location>
        <begin position="88"/>
        <end position="106"/>
    </location>
</feature>
<feature type="domain" description="G-protein coupled receptors family 1 profile" evidence="11">
    <location>
        <begin position="1"/>
        <end position="276"/>
    </location>
</feature>
<keyword evidence="8" id="KW-0325">Glycoprotein</keyword>